<dbReference type="RefSeq" id="WP_007474222.1">
    <property type="nucleotide sequence ID" value="NZ_KQ130617.1"/>
</dbReference>
<dbReference type="Proteomes" id="UP000052258">
    <property type="component" value="Unassembled WGS sequence"/>
</dbReference>
<dbReference type="InterPro" id="IPR028978">
    <property type="entry name" value="Chorismate_lyase_/UTRA_dom_sf"/>
</dbReference>
<dbReference type="GO" id="GO:0045892">
    <property type="term" value="P:negative regulation of DNA-templated transcription"/>
    <property type="evidence" value="ECO:0007669"/>
    <property type="project" value="TreeGrafter"/>
</dbReference>
<dbReference type="Gene3D" id="3.40.1410.10">
    <property type="entry name" value="Chorismate lyase-like"/>
    <property type="match status" value="1"/>
</dbReference>
<evidence type="ECO:0000256" key="3">
    <source>
        <dbReference type="ARBA" id="ARBA00023163"/>
    </source>
</evidence>
<dbReference type="InterPro" id="IPR036388">
    <property type="entry name" value="WH-like_DNA-bd_sf"/>
</dbReference>
<dbReference type="PRINTS" id="PR00035">
    <property type="entry name" value="HTHGNTR"/>
</dbReference>
<dbReference type="EMBL" id="AZHO01000022">
    <property type="protein sequence ID" value="KMT58950.1"/>
    <property type="molecule type" value="Genomic_DNA"/>
</dbReference>
<keyword evidence="1" id="KW-0805">Transcription regulation</keyword>
<dbReference type="PANTHER" id="PTHR44846:SF1">
    <property type="entry name" value="MANNOSYL-D-GLYCERATE TRANSPORT_METABOLISM SYSTEM REPRESSOR MNGR-RELATED"/>
    <property type="match status" value="1"/>
</dbReference>
<evidence type="ECO:0000259" key="4">
    <source>
        <dbReference type="PROSITE" id="PS50949"/>
    </source>
</evidence>
<proteinExistence type="predicted"/>
<accession>A0A0J8G8J3</accession>
<comment type="caution">
    <text evidence="5">The sequence shown here is derived from an EMBL/GenBank/DDBJ whole genome shotgun (WGS) entry which is preliminary data.</text>
</comment>
<dbReference type="OrthoDB" id="457376at2"/>
<sequence>MKNNIILYQEISLEIKKKILNGSYPVGSYIPSEPELEKMFHVSKVTIRQAVSLLAAEGYVEKRRGKGTLVVSNQLFNKLSKAKSFSKIVEESGFSIEKKILSIETIANPEIDGIKQAFDSEVTYIERMYFLNDIPYIIYRHYIRKVNEISSGNLNLDHISLYQLLKENHQIVAFFDDAFEGIALNKEEQTLLKTDTATGLRRTRKSYDQKGNLIEYSTGTYNTQVFPYRIEYEV</sequence>
<dbReference type="InterPro" id="IPR011663">
    <property type="entry name" value="UTRA"/>
</dbReference>
<dbReference type="Pfam" id="PF00392">
    <property type="entry name" value="GntR"/>
    <property type="match status" value="1"/>
</dbReference>
<dbReference type="Gene3D" id="1.10.10.10">
    <property type="entry name" value="Winged helix-like DNA-binding domain superfamily/Winged helix DNA-binding domain"/>
    <property type="match status" value="1"/>
</dbReference>
<dbReference type="GO" id="GO:0003700">
    <property type="term" value="F:DNA-binding transcription factor activity"/>
    <property type="evidence" value="ECO:0007669"/>
    <property type="project" value="InterPro"/>
</dbReference>
<dbReference type="Pfam" id="PF07702">
    <property type="entry name" value="UTRA"/>
    <property type="match status" value="1"/>
</dbReference>
<feature type="domain" description="HTH gntR-type" evidence="4">
    <location>
        <begin position="5"/>
        <end position="73"/>
    </location>
</feature>
<organism evidence="5 6">
    <name type="scientific">Listeria fleischmannii 1991</name>
    <dbReference type="NCBI Taxonomy" id="1430899"/>
    <lineage>
        <taxon>Bacteria</taxon>
        <taxon>Bacillati</taxon>
        <taxon>Bacillota</taxon>
        <taxon>Bacilli</taxon>
        <taxon>Bacillales</taxon>
        <taxon>Listeriaceae</taxon>
        <taxon>Listeria</taxon>
    </lineage>
</organism>
<evidence type="ECO:0000256" key="1">
    <source>
        <dbReference type="ARBA" id="ARBA00023015"/>
    </source>
</evidence>
<dbReference type="PROSITE" id="PS50949">
    <property type="entry name" value="HTH_GNTR"/>
    <property type="match status" value="1"/>
</dbReference>
<gene>
    <name evidence="5" type="ORF">X560_1811</name>
</gene>
<dbReference type="AlphaFoldDB" id="A0A0J8G8J3"/>
<evidence type="ECO:0000256" key="2">
    <source>
        <dbReference type="ARBA" id="ARBA00023125"/>
    </source>
</evidence>
<dbReference type="PATRIC" id="fig|1430899.3.peg.1850"/>
<dbReference type="SUPFAM" id="SSF64288">
    <property type="entry name" value="Chorismate lyase-like"/>
    <property type="match status" value="1"/>
</dbReference>
<keyword evidence="2" id="KW-0238">DNA-binding</keyword>
<dbReference type="CDD" id="cd07377">
    <property type="entry name" value="WHTH_GntR"/>
    <property type="match status" value="1"/>
</dbReference>
<dbReference type="GO" id="GO:0003677">
    <property type="term" value="F:DNA binding"/>
    <property type="evidence" value="ECO:0007669"/>
    <property type="project" value="UniProtKB-KW"/>
</dbReference>
<dbReference type="InterPro" id="IPR000524">
    <property type="entry name" value="Tscrpt_reg_HTH_GntR"/>
</dbReference>
<evidence type="ECO:0000313" key="5">
    <source>
        <dbReference type="EMBL" id="KMT58950.1"/>
    </source>
</evidence>
<dbReference type="InterPro" id="IPR050679">
    <property type="entry name" value="Bact_HTH_transcr_reg"/>
</dbReference>
<dbReference type="InterPro" id="IPR036390">
    <property type="entry name" value="WH_DNA-bd_sf"/>
</dbReference>
<protein>
    <submittedName>
        <fullName evidence="5">GntR family transcriptional regulator</fullName>
    </submittedName>
</protein>
<dbReference type="PANTHER" id="PTHR44846">
    <property type="entry name" value="MANNOSYL-D-GLYCERATE TRANSPORT/METABOLISM SYSTEM REPRESSOR MNGR-RELATED"/>
    <property type="match status" value="1"/>
</dbReference>
<dbReference type="SUPFAM" id="SSF46785">
    <property type="entry name" value="Winged helix' DNA-binding domain"/>
    <property type="match status" value="1"/>
</dbReference>
<evidence type="ECO:0000313" key="6">
    <source>
        <dbReference type="Proteomes" id="UP000052258"/>
    </source>
</evidence>
<name>A0A0J8G8J3_9LIST</name>
<dbReference type="SMART" id="SM00345">
    <property type="entry name" value="HTH_GNTR"/>
    <property type="match status" value="1"/>
</dbReference>
<keyword evidence="3" id="KW-0804">Transcription</keyword>
<reference evidence="5 6" key="1">
    <citation type="journal article" date="2015" name="Genome Biol. Evol.">
        <title>Comparative Genomics of Listeria Sensu Lato: Genus-Wide Differences in Evolutionary Dynamics and the Progressive Gain of Complex, Potentially Pathogenicity-Related Traits through Lateral Gene Transfer.</title>
        <authorList>
            <person name="Chiara M."/>
            <person name="Caruso M."/>
            <person name="D'Erchia A.M."/>
            <person name="Manzari C."/>
            <person name="Fraccalvieri R."/>
            <person name="Goffredo E."/>
            <person name="Latorre L."/>
            <person name="Miccolupo A."/>
            <person name="Padalino I."/>
            <person name="Santagada G."/>
            <person name="Chiocco D."/>
            <person name="Pesole G."/>
            <person name="Horner D.S."/>
            <person name="Parisi A."/>
        </authorList>
    </citation>
    <scope>NUCLEOTIDE SEQUENCE [LARGE SCALE GENOMIC DNA]</scope>
    <source>
        <strain evidence="5 6">1991</strain>
    </source>
</reference>
<keyword evidence="6" id="KW-1185">Reference proteome</keyword>
<dbReference type="SMART" id="SM00866">
    <property type="entry name" value="UTRA"/>
    <property type="match status" value="1"/>
</dbReference>